<keyword evidence="3" id="KW-1185">Reference proteome</keyword>
<dbReference type="AlphaFoldDB" id="A0A967AF72"/>
<evidence type="ECO:0000256" key="1">
    <source>
        <dbReference type="SAM" id="Phobius"/>
    </source>
</evidence>
<name>A0A967AF72_9FLAO</name>
<accession>A0A967AF72</accession>
<feature type="transmembrane region" description="Helical" evidence="1">
    <location>
        <begin position="27"/>
        <end position="51"/>
    </location>
</feature>
<dbReference type="RefSeq" id="WP_166400389.1">
    <property type="nucleotide sequence ID" value="NZ_JAANAS010000051.1"/>
</dbReference>
<protein>
    <submittedName>
        <fullName evidence="2">Uncharacterized protein</fullName>
    </submittedName>
</protein>
<sequence>MKNLELTQMEDLQGGGPCFNEVACGTIAVAAGFFAPVVGSIAISGVCMFLVESDGGETNGGAEWR</sequence>
<gene>
    <name evidence="2" type="ORF">G7034_07700</name>
</gene>
<keyword evidence="1" id="KW-1133">Transmembrane helix</keyword>
<keyword evidence="1" id="KW-0472">Membrane</keyword>
<evidence type="ECO:0000313" key="3">
    <source>
        <dbReference type="Proteomes" id="UP000643701"/>
    </source>
</evidence>
<dbReference type="EMBL" id="JAANAS010000051">
    <property type="protein sequence ID" value="NGZ90133.1"/>
    <property type="molecule type" value="Genomic_DNA"/>
</dbReference>
<comment type="caution">
    <text evidence="2">The sequence shown here is derived from an EMBL/GenBank/DDBJ whole genome shotgun (WGS) entry which is preliminary data.</text>
</comment>
<reference evidence="2" key="1">
    <citation type="submission" date="2020-03" db="EMBL/GenBank/DDBJ databases">
        <title>Psychroflexus Maritimus sp. nov., isolate from marine sediment.</title>
        <authorList>
            <person name="Zhong Y.-L."/>
        </authorList>
    </citation>
    <scope>NUCLEOTIDE SEQUENCE</scope>
    <source>
        <strain evidence="2">C1</strain>
    </source>
</reference>
<organism evidence="2 3">
    <name type="scientific">Psychroflexus maritimus</name>
    <dbReference type="NCBI Taxonomy" id="2714865"/>
    <lineage>
        <taxon>Bacteria</taxon>
        <taxon>Pseudomonadati</taxon>
        <taxon>Bacteroidota</taxon>
        <taxon>Flavobacteriia</taxon>
        <taxon>Flavobacteriales</taxon>
        <taxon>Flavobacteriaceae</taxon>
        <taxon>Psychroflexus</taxon>
    </lineage>
</organism>
<proteinExistence type="predicted"/>
<dbReference type="Proteomes" id="UP000643701">
    <property type="component" value="Unassembled WGS sequence"/>
</dbReference>
<keyword evidence="1" id="KW-0812">Transmembrane</keyword>
<evidence type="ECO:0000313" key="2">
    <source>
        <dbReference type="EMBL" id="NGZ90133.1"/>
    </source>
</evidence>